<gene>
    <name evidence="2" type="ORF">HMF3257_17920</name>
</gene>
<protein>
    <recommendedName>
        <fullName evidence="4">Outer membrane beta-barrel protein</fullName>
    </recommendedName>
</protein>
<proteinExistence type="predicted"/>
<evidence type="ECO:0000256" key="1">
    <source>
        <dbReference type="SAM" id="SignalP"/>
    </source>
</evidence>
<evidence type="ECO:0000313" key="3">
    <source>
        <dbReference type="Proteomes" id="UP000249016"/>
    </source>
</evidence>
<sequence length="205" mass="21317">MKPFFTFFLANLLASSLSLAQSYKPFSLQLALGYAKPVGASGGLSLQIEPKYALTSHFEMGIRLSLAVMARQIAFAPRNTTGEAKGVASALVTGHYYLTANGFRPFVGAGIGVYSFARTALPISIAGQDIAKSAIAGGNQFGGMIQAGFKVAHVGLSLAYNILPRTVGIAAIYPGDVYDFVSKSSYGEVTASFAIGGVGAKSSQQ</sequence>
<accession>A0A327NJP3</accession>
<dbReference type="OrthoDB" id="1161695at2"/>
<evidence type="ECO:0000313" key="2">
    <source>
        <dbReference type="EMBL" id="RAI75571.1"/>
    </source>
</evidence>
<keyword evidence="1" id="KW-0732">Signal</keyword>
<comment type="caution">
    <text evidence="2">The sequence shown here is derived from an EMBL/GenBank/DDBJ whole genome shotgun (WGS) entry which is preliminary data.</text>
</comment>
<evidence type="ECO:0008006" key="4">
    <source>
        <dbReference type="Google" id="ProtNLM"/>
    </source>
</evidence>
<name>A0A327NJP3_9BACT</name>
<dbReference type="SUPFAM" id="SSF56925">
    <property type="entry name" value="OMPA-like"/>
    <property type="match status" value="1"/>
</dbReference>
<dbReference type="InterPro" id="IPR011250">
    <property type="entry name" value="OMP/PagP_B-barrel"/>
</dbReference>
<dbReference type="Gene3D" id="2.40.160.20">
    <property type="match status" value="1"/>
</dbReference>
<feature type="signal peptide" evidence="1">
    <location>
        <begin position="1"/>
        <end position="20"/>
    </location>
</feature>
<reference evidence="2 3" key="1">
    <citation type="submission" date="2018-06" db="EMBL/GenBank/DDBJ databases">
        <title>Spirosoma sp. HMF3257 Genome sequencing and assembly.</title>
        <authorList>
            <person name="Kang H."/>
            <person name="Cha I."/>
            <person name="Kim H."/>
            <person name="Kang J."/>
            <person name="Joh K."/>
        </authorList>
    </citation>
    <scope>NUCLEOTIDE SEQUENCE [LARGE SCALE GENOMIC DNA]</scope>
    <source>
        <strain evidence="2 3">HMF3257</strain>
    </source>
</reference>
<dbReference type="Proteomes" id="UP000249016">
    <property type="component" value="Unassembled WGS sequence"/>
</dbReference>
<dbReference type="AlphaFoldDB" id="A0A327NJP3"/>
<dbReference type="EMBL" id="QLII01000001">
    <property type="protein sequence ID" value="RAI75571.1"/>
    <property type="molecule type" value="Genomic_DNA"/>
</dbReference>
<keyword evidence="3" id="KW-1185">Reference proteome</keyword>
<feature type="chain" id="PRO_5016413064" description="Outer membrane beta-barrel protein" evidence="1">
    <location>
        <begin position="21"/>
        <end position="205"/>
    </location>
</feature>
<organism evidence="2 3">
    <name type="scientific">Spirosoma telluris</name>
    <dbReference type="NCBI Taxonomy" id="2183553"/>
    <lineage>
        <taxon>Bacteria</taxon>
        <taxon>Pseudomonadati</taxon>
        <taxon>Bacteroidota</taxon>
        <taxon>Cytophagia</taxon>
        <taxon>Cytophagales</taxon>
        <taxon>Cytophagaceae</taxon>
        <taxon>Spirosoma</taxon>
    </lineage>
</organism>
<dbReference type="RefSeq" id="WP_111344136.1">
    <property type="nucleotide sequence ID" value="NZ_QLII01000001.1"/>
</dbReference>